<comment type="function">
    <text evidence="1">May be involved in transcriptional regulation.</text>
</comment>
<dbReference type="SUPFAM" id="SSF47353">
    <property type="entry name" value="Retrovirus capsid dimerization domain-like"/>
    <property type="match status" value="1"/>
</dbReference>
<dbReference type="Pfam" id="PF13837">
    <property type="entry name" value="Myb_DNA-bind_4"/>
    <property type="match status" value="1"/>
</dbReference>
<feature type="domain" description="SCAN box" evidence="5">
    <location>
        <begin position="469"/>
        <end position="548"/>
    </location>
</feature>
<protein>
    <recommendedName>
        <fullName evidence="5">SCAN box domain-containing protein</fullName>
    </recommendedName>
</protein>
<dbReference type="Gene3D" id="1.10.10.60">
    <property type="entry name" value="Homeodomain-like"/>
    <property type="match status" value="1"/>
</dbReference>
<name>A0A8C8REB9_9SAUR</name>
<dbReference type="Gene3D" id="1.10.4020.10">
    <property type="entry name" value="DNA breaking-rejoining enzymes"/>
    <property type="match status" value="1"/>
</dbReference>
<evidence type="ECO:0000256" key="2">
    <source>
        <dbReference type="ARBA" id="ARBA00006991"/>
    </source>
</evidence>
<dbReference type="FunFam" id="1.10.4020.10:FF:000001">
    <property type="entry name" value="zinc finger protein 263 isoform X1"/>
    <property type="match status" value="1"/>
</dbReference>
<dbReference type="AlphaFoldDB" id="A0A8C8REB9"/>
<feature type="region of interest" description="Disordered" evidence="4">
    <location>
        <begin position="646"/>
        <end position="682"/>
    </location>
</feature>
<evidence type="ECO:0000256" key="3">
    <source>
        <dbReference type="ARBA" id="ARBA00023242"/>
    </source>
</evidence>
<feature type="region of interest" description="Disordered" evidence="4">
    <location>
        <begin position="220"/>
        <end position="251"/>
    </location>
</feature>
<evidence type="ECO:0000259" key="5">
    <source>
        <dbReference type="PROSITE" id="PS50804"/>
    </source>
</evidence>
<dbReference type="Pfam" id="PF02023">
    <property type="entry name" value="SCAN"/>
    <property type="match status" value="1"/>
</dbReference>
<evidence type="ECO:0000313" key="7">
    <source>
        <dbReference type="Proteomes" id="UP000694393"/>
    </source>
</evidence>
<sequence>MRRDRPPERAASWPADHVMVLISYWAEAAAVHDLGSHGRNRVVYDGISQRLSKLGIYRTGDQCREKMKALKVAYRKAKENNAAGRPPMRCPFYDEMDQIMQRCMSTRSSLLAEGGEGSGAVDRQEGTALSESWMAAASASDHWGTQASESWGCDELGYVLPEAQDPLGEVQAVQVQVKEEEASADELPPQPDPSPSAAVEPQPASRKLVSALDRLVHLRAKKRKVREDGPQETPRRSQLELKRARRTGACRAEERQSLAEFMQHDREMRREDREFQAQLLEKLFQKQLEIVGALVQPPPPLQDPEPVAREGAGAGLQFQTLLEQAVRTQAKGQEAEVAGPAPMGGLERAAKAPPTVQYWTADEILRWLVPQQPLNGQQAWGERCREGLPGYQPHLAPGPRTARGDGGRRDTEPDLTCSRQVSDACQGPRGSRLLPPVGRECQQARASEVGNGEMVKGAVLSCYDTEAQRQRFRAFRYQEAEGPRAVYSRLQELSQHWLQPERRTKEQMLELLVLEQFLSLLPEEMQCWVRERGPENGQKAVALAEDFQLIRQEPGWRPQVLVSSEESAREVGEAPRSLLAGQSKAPQRTGRQENGWSSSLLGAMPCAPLEQRLSPRVIEPTAPQPWCDRAGSMQGRQVENGLEPLRSVGDPQEAQKNATAVPCPATGKATQPGGAGLHGHVGMDGVTQYRATTEGGSNISEAQNEATQLSVPHTPCEPQMPTGLIAPEHAGCKGDRACGTQRRSVSCTSPELNGPSLGVALERTLDSPWDGEGCAHRAPEGSVACPGARPRCLGCTVLRAELDAAREELRITQASTLYGLSGAHLQGLAEALGTISRILNERRPLTTKAPWGASESPGMAVPRQMHQS</sequence>
<organism evidence="6 7">
    <name type="scientific">Pelusios castaneus</name>
    <name type="common">West African mud turtle</name>
    <dbReference type="NCBI Taxonomy" id="367368"/>
    <lineage>
        <taxon>Eukaryota</taxon>
        <taxon>Metazoa</taxon>
        <taxon>Chordata</taxon>
        <taxon>Craniata</taxon>
        <taxon>Vertebrata</taxon>
        <taxon>Euteleostomi</taxon>
        <taxon>Archelosauria</taxon>
        <taxon>Testudinata</taxon>
        <taxon>Testudines</taxon>
        <taxon>Pleurodira</taxon>
        <taxon>Pelomedusidae</taxon>
        <taxon>Pelusios</taxon>
    </lineage>
</organism>
<evidence type="ECO:0000313" key="6">
    <source>
        <dbReference type="Ensembl" id="ENSPCEP00000004372.1"/>
    </source>
</evidence>
<feature type="region of interest" description="Disordered" evidence="4">
    <location>
        <begin position="179"/>
        <end position="205"/>
    </location>
</feature>
<dbReference type="Ensembl" id="ENSPCET00000004517.1">
    <property type="protein sequence ID" value="ENSPCEP00000004372.1"/>
    <property type="gene ID" value="ENSPCEG00000003536.1"/>
</dbReference>
<reference evidence="6" key="1">
    <citation type="submission" date="2025-08" db="UniProtKB">
        <authorList>
            <consortium name="Ensembl"/>
        </authorList>
    </citation>
    <scope>IDENTIFICATION</scope>
</reference>
<dbReference type="SMART" id="SM00431">
    <property type="entry name" value="SCAN"/>
    <property type="match status" value="1"/>
</dbReference>
<dbReference type="Proteomes" id="UP000694393">
    <property type="component" value="Unplaced"/>
</dbReference>
<dbReference type="InterPro" id="IPR050916">
    <property type="entry name" value="SCAN-C2H2_zinc_finger"/>
</dbReference>
<feature type="compositionally biased region" description="Basic and acidic residues" evidence="4">
    <location>
        <begin position="225"/>
        <end position="242"/>
    </location>
</feature>
<dbReference type="PANTHER" id="PTHR45935">
    <property type="entry name" value="PROTEIN ZBED8-RELATED"/>
    <property type="match status" value="1"/>
</dbReference>
<evidence type="ECO:0000256" key="4">
    <source>
        <dbReference type="SAM" id="MobiDB-lite"/>
    </source>
</evidence>
<feature type="region of interest" description="Disordered" evidence="4">
    <location>
        <begin position="572"/>
        <end position="599"/>
    </location>
</feature>
<dbReference type="CDD" id="cd07936">
    <property type="entry name" value="SCAN"/>
    <property type="match status" value="1"/>
</dbReference>
<proteinExistence type="inferred from homology"/>
<feature type="region of interest" description="Disordered" evidence="4">
    <location>
        <begin position="390"/>
        <end position="429"/>
    </location>
</feature>
<evidence type="ECO:0000256" key="1">
    <source>
        <dbReference type="ARBA" id="ARBA00003767"/>
    </source>
</evidence>
<keyword evidence="7" id="KW-1185">Reference proteome</keyword>
<dbReference type="InterPro" id="IPR003309">
    <property type="entry name" value="SCAN_dom"/>
</dbReference>
<dbReference type="InterPro" id="IPR044822">
    <property type="entry name" value="Myb_DNA-bind_4"/>
</dbReference>
<dbReference type="PANTHER" id="PTHR45935:SF15">
    <property type="entry name" value="SCAN BOX DOMAIN-CONTAINING PROTEIN"/>
    <property type="match status" value="1"/>
</dbReference>
<reference evidence="6" key="2">
    <citation type="submission" date="2025-09" db="UniProtKB">
        <authorList>
            <consortium name="Ensembl"/>
        </authorList>
    </citation>
    <scope>IDENTIFICATION</scope>
</reference>
<feature type="compositionally biased region" description="Basic and acidic residues" evidence="4">
    <location>
        <begin position="402"/>
        <end position="412"/>
    </location>
</feature>
<accession>A0A8C8REB9</accession>
<feature type="region of interest" description="Disordered" evidence="4">
    <location>
        <begin position="848"/>
        <end position="868"/>
    </location>
</feature>
<comment type="similarity">
    <text evidence="2">Belongs to the krueppel C2H2-type zinc-finger protein family.</text>
</comment>
<dbReference type="InterPro" id="IPR038269">
    <property type="entry name" value="SCAN_sf"/>
</dbReference>
<keyword evidence="3" id="KW-0539">Nucleus</keyword>
<dbReference type="PROSITE" id="PS50804">
    <property type="entry name" value="SCAN_BOX"/>
    <property type="match status" value="1"/>
</dbReference>